<keyword evidence="7 9" id="KW-0808">Transferase</keyword>
<evidence type="ECO:0000256" key="8">
    <source>
        <dbReference type="ARBA" id="ARBA00023315"/>
    </source>
</evidence>
<feature type="transmembrane region" description="Helical" evidence="10">
    <location>
        <begin position="6"/>
        <end position="30"/>
    </location>
</feature>
<comment type="pathway">
    <text evidence="2">Phospholipid metabolism; CDP-diacylglycerol biosynthesis; CDP-diacylglycerol from sn-glycerol 3-phosphate: step 2/3.</text>
</comment>
<evidence type="ECO:0000256" key="4">
    <source>
        <dbReference type="ARBA" id="ARBA00008655"/>
    </source>
</evidence>
<keyword evidence="9" id="KW-0594">Phospholipid biosynthesis</keyword>
<keyword evidence="8 9" id="KW-0012">Acyltransferase</keyword>
<evidence type="ECO:0000256" key="1">
    <source>
        <dbReference type="ARBA" id="ARBA00001141"/>
    </source>
</evidence>
<comment type="catalytic activity">
    <reaction evidence="1 9">
        <text>a 1-acyl-sn-glycero-3-phosphate + an acyl-CoA = a 1,2-diacyl-sn-glycero-3-phosphate + CoA</text>
        <dbReference type="Rhea" id="RHEA:19709"/>
        <dbReference type="ChEBI" id="CHEBI:57287"/>
        <dbReference type="ChEBI" id="CHEBI:57970"/>
        <dbReference type="ChEBI" id="CHEBI:58342"/>
        <dbReference type="ChEBI" id="CHEBI:58608"/>
        <dbReference type="EC" id="2.3.1.51"/>
    </reaction>
</comment>
<dbReference type="EMBL" id="FAOO01000007">
    <property type="protein sequence ID" value="CUU05220.1"/>
    <property type="molecule type" value="Genomic_DNA"/>
</dbReference>
<reference evidence="13" key="1">
    <citation type="submission" date="2015-11" db="EMBL/GenBank/DDBJ databases">
        <authorList>
            <person name="Varghese N."/>
        </authorList>
    </citation>
    <scope>NUCLEOTIDE SEQUENCE [LARGE SCALE GENOMIC DNA]</scope>
</reference>
<dbReference type="SUPFAM" id="SSF69593">
    <property type="entry name" value="Glycerol-3-phosphate (1)-acyltransferase"/>
    <property type="match status" value="1"/>
</dbReference>
<dbReference type="Pfam" id="PF01553">
    <property type="entry name" value="Acyltransferase"/>
    <property type="match status" value="1"/>
</dbReference>
<dbReference type="GO" id="GO:0003841">
    <property type="term" value="F:1-acylglycerol-3-phosphate O-acyltransferase activity"/>
    <property type="evidence" value="ECO:0007669"/>
    <property type="project" value="UniProtKB-UniRule"/>
</dbReference>
<organism evidence="12 13">
    <name type="scientific">Candidatus Thermokryptus mobilis</name>
    <dbReference type="NCBI Taxonomy" id="1643428"/>
    <lineage>
        <taxon>Bacteria</taxon>
        <taxon>Pseudomonadati</taxon>
        <taxon>Candidatus Kryptoniota</taxon>
        <taxon>Candidatus Thermokryptus</taxon>
    </lineage>
</organism>
<keyword evidence="10" id="KW-0812">Transmembrane</keyword>
<keyword evidence="10" id="KW-0472">Membrane</keyword>
<evidence type="ECO:0000256" key="3">
    <source>
        <dbReference type="ARBA" id="ARBA00005189"/>
    </source>
</evidence>
<evidence type="ECO:0000313" key="12">
    <source>
        <dbReference type="EMBL" id="CUU05220.1"/>
    </source>
</evidence>
<dbReference type="PANTHER" id="PTHR10434">
    <property type="entry name" value="1-ACYL-SN-GLYCEROL-3-PHOSPHATE ACYLTRANSFERASE"/>
    <property type="match status" value="1"/>
</dbReference>
<evidence type="ECO:0000256" key="7">
    <source>
        <dbReference type="ARBA" id="ARBA00022679"/>
    </source>
</evidence>
<dbReference type="AlphaFoldDB" id="A0A0S4N1R4"/>
<keyword evidence="10" id="KW-1133">Transmembrane helix</keyword>
<dbReference type="SMART" id="SM00563">
    <property type="entry name" value="PlsC"/>
    <property type="match status" value="1"/>
</dbReference>
<evidence type="ECO:0000256" key="5">
    <source>
        <dbReference type="ARBA" id="ARBA00013211"/>
    </source>
</evidence>
<keyword evidence="13" id="KW-1185">Reference proteome</keyword>
<evidence type="ECO:0000259" key="11">
    <source>
        <dbReference type="SMART" id="SM00563"/>
    </source>
</evidence>
<evidence type="ECO:0000256" key="2">
    <source>
        <dbReference type="ARBA" id="ARBA00004728"/>
    </source>
</evidence>
<evidence type="ECO:0000256" key="10">
    <source>
        <dbReference type="SAM" id="Phobius"/>
    </source>
</evidence>
<keyword evidence="9" id="KW-1208">Phospholipid metabolism</keyword>
<dbReference type="GO" id="GO:0006654">
    <property type="term" value="P:phosphatidic acid biosynthetic process"/>
    <property type="evidence" value="ECO:0007669"/>
    <property type="project" value="TreeGrafter"/>
</dbReference>
<keyword evidence="9" id="KW-0444">Lipid biosynthesis</keyword>
<feature type="domain" description="Phospholipid/glycerol acyltransferase" evidence="11">
    <location>
        <begin position="70"/>
        <end position="184"/>
    </location>
</feature>
<evidence type="ECO:0000256" key="9">
    <source>
        <dbReference type="RuleBase" id="RU361267"/>
    </source>
</evidence>
<accession>A0A0S4N1R4</accession>
<dbReference type="STRING" id="1643428.GCA_001442855_01170"/>
<dbReference type="GO" id="GO:0016020">
    <property type="term" value="C:membrane"/>
    <property type="evidence" value="ECO:0007669"/>
    <property type="project" value="InterPro"/>
</dbReference>
<comment type="domain">
    <text evidence="9">The HXXXXD motif is essential for acyltransferase activity and may constitute the binding site for the phosphate moiety of the glycerol-3-phosphate.</text>
</comment>
<dbReference type="EC" id="2.3.1.51" evidence="5 9"/>
<proteinExistence type="inferred from homology"/>
<gene>
    <name evidence="12" type="ORF">JGI1_01197</name>
</gene>
<dbReference type="OrthoDB" id="9803035at2"/>
<dbReference type="PANTHER" id="PTHR10434:SF66">
    <property type="entry name" value="PHOSPHOLIPID_GLYCEROL ACYLTRANSFERASE DOMAIN-CONTAINING PROTEIN"/>
    <property type="match status" value="1"/>
</dbReference>
<comment type="pathway">
    <text evidence="3">Lipid metabolism.</text>
</comment>
<sequence>MKKFIFFVKAGIIVLITIPMAIITFLLLPFNYKGKIYHFMARIWSELVLWIFNVKVEVVGKENVEFGKNYIYISNHASAMDIPALIHGIPDQIRFLAKQELGKIPLWGWLLKYGGYILIDRRNPKRAMRSVQRAIEKIKSGVSVLVFAEGTRSTDGKLLPFKRGGFMLAIRAKTPIVPVTIIGSHKIMKKHKLEINPGTIKILLDKPISVDEFEGREGEEKLMELTRDVINRNLFEKQSEG</sequence>
<name>A0A0S4N1R4_9BACT</name>
<dbReference type="RefSeq" id="WP_140944942.1">
    <property type="nucleotide sequence ID" value="NZ_FAOO01000007.1"/>
</dbReference>
<dbReference type="CDD" id="cd07989">
    <property type="entry name" value="LPLAT_AGPAT-like"/>
    <property type="match status" value="1"/>
</dbReference>
<evidence type="ECO:0000256" key="6">
    <source>
        <dbReference type="ARBA" id="ARBA00016139"/>
    </source>
</evidence>
<protein>
    <recommendedName>
        <fullName evidence="6 9">1-acyl-sn-glycerol-3-phosphate acyltransferase</fullName>
        <ecNumber evidence="5 9">2.3.1.51</ecNumber>
    </recommendedName>
</protein>
<evidence type="ECO:0000313" key="13">
    <source>
        <dbReference type="Proteomes" id="UP000320623"/>
    </source>
</evidence>
<dbReference type="Proteomes" id="UP000320623">
    <property type="component" value="Unassembled WGS sequence"/>
</dbReference>
<dbReference type="InterPro" id="IPR004552">
    <property type="entry name" value="AGP_acyltrans"/>
</dbReference>
<comment type="similarity">
    <text evidence="4 9">Belongs to the 1-acyl-sn-glycerol-3-phosphate acyltransferase family.</text>
</comment>
<dbReference type="InterPro" id="IPR002123">
    <property type="entry name" value="Plipid/glycerol_acylTrfase"/>
</dbReference>
<dbReference type="NCBIfam" id="TIGR00530">
    <property type="entry name" value="AGP_acyltrn"/>
    <property type="match status" value="1"/>
</dbReference>
<keyword evidence="9" id="KW-0443">Lipid metabolism</keyword>